<organism evidence="2 3">
    <name type="scientific">Dendrobium nobile</name>
    <name type="common">Orchid</name>
    <dbReference type="NCBI Taxonomy" id="94219"/>
    <lineage>
        <taxon>Eukaryota</taxon>
        <taxon>Viridiplantae</taxon>
        <taxon>Streptophyta</taxon>
        <taxon>Embryophyta</taxon>
        <taxon>Tracheophyta</taxon>
        <taxon>Spermatophyta</taxon>
        <taxon>Magnoliopsida</taxon>
        <taxon>Liliopsida</taxon>
        <taxon>Asparagales</taxon>
        <taxon>Orchidaceae</taxon>
        <taxon>Epidendroideae</taxon>
        <taxon>Malaxideae</taxon>
        <taxon>Dendrobiinae</taxon>
        <taxon>Dendrobium</taxon>
    </lineage>
</organism>
<proteinExistence type="predicted"/>
<evidence type="ECO:0000259" key="1">
    <source>
        <dbReference type="Pfam" id="PF25597"/>
    </source>
</evidence>
<name>A0A8T3B935_DENNO</name>
<accession>A0A8T3B935</accession>
<gene>
    <name evidence="2" type="ORF">KFK09_014055</name>
</gene>
<dbReference type="EMBL" id="JAGYWB010000010">
    <property type="protein sequence ID" value="KAI0507927.1"/>
    <property type="molecule type" value="Genomic_DNA"/>
</dbReference>
<dbReference type="Pfam" id="PF25597">
    <property type="entry name" value="SH3_retrovirus"/>
    <property type="match status" value="1"/>
</dbReference>
<dbReference type="InterPro" id="IPR057670">
    <property type="entry name" value="SH3_retrovirus"/>
</dbReference>
<dbReference type="AlphaFoldDB" id="A0A8T3B935"/>
<dbReference type="OrthoDB" id="1751313at2759"/>
<comment type="caution">
    <text evidence="2">The sequence shown here is derived from an EMBL/GenBank/DDBJ whole genome shotgun (WGS) entry which is preliminary data.</text>
</comment>
<evidence type="ECO:0000313" key="3">
    <source>
        <dbReference type="Proteomes" id="UP000829196"/>
    </source>
</evidence>
<protein>
    <recommendedName>
        <fullName evidence="1">Retroviral polymerase SH3-like domain-containing protein</fullName>
    </recommendedName>
</protein>
<reference evidence="2" key="1">
    <citation type="journal article" date="2022" name="Front. Genet.">
        <title>Chromosome-Scale Assembly of the Dendrobium nobile Genome Provides Insights Into the Molecular Mechanism of the Biosynthesis of the Medicinal Active Ingredient of Dendrobium.</title>
        <authorList>
            <person name="Xu Q."/>
            <person name="Niu S.-C."/>
            <person name="Li K.-L."/>
            <person name="Zheng P.-J."/>
            <person name="Zhang X.-J."/>
            <person name="Jia Y."/>
            <person name="Liu Y."/>
            <person name="Niu Y.-X."/>
            <person name="Yu L.-H."/>
            <person name="Chen D.-F."/>
            <person name="Zhang G.-Q."/>
        </authorList>
    </citation>
    <scope>NUCLEOTIDE SEQUENCE</scope>
    <source>
        <tissue evidence="2">Leaf</tissue>
    </source>
</reference>
<feature type="domain" description="Retroviral polymerase SH3-like" evidence="1">
    <location>
        <begin position="45"/>
        <end position="105"/>
    </location>
</feature>
<dbReference type="Proteomes" id="UP000829196">
    <property type="component" value="Unassembled WGS sequence"/>
</dbReference>
<evidence type="ECO:0000313" key="2">
    <source>
        <dbReference type="EMBL" id="KAI0507927.1"/>
    </source>
</evidence>
<keyword evidence="3" id="KW-1185">Reference proteome</keyword>
<sequence length="169" mass="19525">MGRRTTSSIYLINHLPTHILHSITPFQKMYIKTPTIAHLKTFSYLCYSWMKPYTKSKLSRLSLPCIFIGYAQSQKGYCYLDIITNCVYVSRHVVFSKKIFPFKQTHSTNNKPSTHPNTTHIPPLLLVPTSLTPMRTLSNFPPQHSLSQILLLSPCSHFRVYHPLNHLLI</sequence>